<dbReference type="GO" id="GO:0051539">
    <property type="term" value="F:4 iron, 4 sulfur cluster binding"/>
    <property type="evidence" value="ECO:0007669"/>
    <property type="project" value="UniProtKB-KW"/>
</dbReference>
<feature type="domain" description="Nitrite/Sulfite reductase ferredoxin-like" evidence="9">
    <location>
        <begin position="49"/>
        <end position="111"/>
    </location>
</feature>
<reference evidence="10" key="1">
    <citation type="journal article" date="2014" name="Int. J. Syst. Evol. Microbiol.">
        <title>Complete genome sequence of Corynebacterium casei LMG S-19264T (=DSM 44701T), isolated from a smear-ripened cheese.</title>
        <authorList>
            <consortium name="US DOE Joint Genome Institute (JGI-PGF)"/>
            <person name="Walter F."/>
            <person name="Albersmeier A."/>
            <person name="Kalinowski J."/>
            <person name="Ruckert C."/>
        </authorList>
    </citation>
    <scope>NUCLEOTIDE SEQUENCE</scope>
    <source>
        <strain evidence="10">VKM B-2935</strain>
    </source>
</reference>
<evidence type="ECO:0000256" key="4">
    <source>
        <dbReference type="ARBA" id="ARBA00022723"/>
    </source>
</evidence>
<accession>A0A9W6NGQ5</accession>
<organism evidence="10 11">
    <name type="scientific">Pseudomonas turukhanskensis</name>
    <dbReference type="NCBI Taxonomy" id="1806536"/>
    <lineage>
        <taxon>Bacteria</taxon>
        <taxon>Pseudomonadati</taxon>
        <taxon>Pseudomonadota</taxon>
        <taxon>Gammaproteobacteria</taxon>
        <taxon>Pseudomonadales</taxon>
        <taxon>Pseudomonadaceae</taxon>
        <taxon>Pseudomonas</taxon>
    </lineage>
</organism>
<dbReference type="PRINTS" id="PR00397">
    <property type="entry name" value="SIROHAEM"/>
</dbReference>
<dbReference type="EMBL" id="BSFN01000010">
    <property type="protein sequence ID" value="GLK90313.1"/>
    <property type="molecule type" value="Genomic_DNA"/>
</dbReference>
<dbReference type="GO" id="GO:0046872">
    <property type="term" value="F:metal ion binding"/>
    <property type="evidence" value="ECO:0007669"/>
    <property type="project" value="UniProtKB-KW"/>
</dbReference>
<dbReference type="SUPFAM" id="SSF55124">
    <property type="entry name" value="Nitrite/Sulfite reductase N-terminal domain-like"/>
    <property type="match status" value="2"/>
</dbReference>
<dbReference type="Proteomes" id="UP001143328">
    <property type="component" value="Unassembled WGS sequence"/>
</dbReference>
<comment type="similarity">
    <text evidence="1">Belongs to the nitrite and sulfite reductase 4Fe-4S domain family.</text>
</comment>
<dbReference type="GO" id="GO:0016491">
    <property type="term" value="F:oxidoreductase activity"/>
    <property type="evidence" value="ECO:0007669"/>
    <property type="project" value="UniProtKB-KW"/>
</dbReference>
<keyword evidence="3" id="KW-0349">Heme</keyword>
<dbReference type="PANTHER" id="PTHR32439">
    <property type="entry name" value="FERREDOXIN--NITRITE REDUCTASE, CHLOROPLASTIC"/>
    <property type="match status" value="1"/>
</dbReference>
<dbReference type="GO" id="GO:0020037">
    <property type="term" value="F:heme binding"/>
    <property type="evidence" value="ECO:0007669"/>
    <property type="project" value="InterPro"/>
</dbReference>
<evidence type="ECO:0000256" key="7">
    <source>
        <dbReference type="ARBA" id="ARBA00023014"/>
    </source>
</evidence>
<keyword evidence="11" id="KW-1185">Reference proteome</keyword>
<dbReference type="SUPFAM" id="SSF56014">
    <property type="entry name" value="Nitrite and sulphite reductase 4Fe-4S domain-like"/>
    <property type="match status" value="2"/>
</dbReference>
<dbReference type="InterPro" id="IPR006066">
    <property type="entry name" value="NO2/SO3_Rdtase_FeS/sirohaem_BS"/>
</dbReference>
<dbReference type="InterPro" id="IPR036136">
    <property type="entry name" value="Nit/Sulf_reduc_fer-like_dom_sf"/>
</dbReference>
<evidence type="ECO:0000259" key="8">
    <source>
        <dbReference type="Pfam" id="PF01077"/>
    </source>
</evidence>
<keyword evidence="5" id="KW-0560">Oxidoreductase</keyword>
<keyword evidence="6" id="KW-0408">Iron</keyword>
<proteinExistence type="inferred from homology"/>
<keyword evidence="4" id="KW-0479">Metal-binding</keyword>
<evidence type="ECO:0000256" key="5">
    <source>
        <dbReference type="ARBA" id="ARBA00023002"/>
    </source>
</evidence>
<sequence>MYEYDDYDHALVHERVAQFRDQVQRRLSGELSEEEFLPLRLQNGLYMQKHAYMLRVAIPYGTLSAEQLRCLAAIAREYDRDYGHFTTRQNIQFNWIELEQVPDILARLAEVQMHAIQTSGNCVRNITTEAFAGVAADELLDPRPLAEILRQWSTVNPEFLFLPRKFKIALCSAIEDRAAIQMHDIGLYLYQGDAGQMLLRVMVGGGLGRTPILSQQIRDGLPWQHVLSYVEAILRVYNRHGRRDNKYKARIKILVKALGIEAFAAEVEREWQHLKDGPAELTDTEYQRVASAFVPPAYESLPVVDLEYGSHLAQHLGFERWVQRNVKAHKVPGYASVVLSTKPGAALPPGDVTSAQMEAVADWAERFGFGEIRIAHEQNIVLPDVRKRDLFALWQAACEQGLGTANIGLLSDIIACPGGDYCSLANAKSIPIAQGIQAHFDDLDYLHDIGELSLNISGCMNACGHHHIGNIGILGVDKNGSEWYQITLGGAQGQHAALGKVIGPSFAAEQVPQVIERIVQTFTDYREHQERFVDTVQRIGLEPFKERVYRTQEVA</sequence>
<feature type="domain" description="Nitrite/sulphite reductase 4Fe-4S" evidence="8">
    <location>
        <begin position="119"/>
        <end position="273"/>
    </location>
</feature>
<dbReference type="Pfam" id="PF03460">
    <property type="entry name" value="NIR_SIR_ferr"/>
    <property type="match status" value="2"/>
</dbReference>
<evidence type="ECO:0000256" key="3">
    <source>
        <dbReference type="ARBA" id="ARBA00022617"/>
    </source>
</evidence>
<protein>
    <submittedName>
        <fullName evidence="10">Sulfite/nitrite reductase</fullName>
    </submittedName>
</protein>
<dbReference type="PANTHER" id="PTHR32439:SF0">
    <property type="entry name" value="FERREDOXIN--NITRITE REDUCTASE, CHLOROPLASTIC"/>
    <property type="match status" value="1"/>
</dbReference>
<dbReference type="InterPro" id="IPR005117">
    <property type="entry name" value="NiRdtase/SiRdtase_haem-b_fer"/>
</dbReference>
<gene>
    <name evidence="10" type="ORF">GCM10017655_33760</name>
</gene>
<dbReference type="InterPro" id="IPR051329">
    <property type="entry name" value="NIR_SIR_4Fe-4S"/>
</dbReference>
<evidence type="ECO:0000256" key="2">
    <source>
        <dbReference type="ARBA" id="ARBA00022485"/>
    </source>
</evidence>
<keyword evidence="7" id="KW-0411">Iron-sulfur</keyword>
<dbReference type="InterPro" id="IPR006067">
    <property type="entry name" value="NO2/SO3_Rdtase_4Fe4S_dom"/>
</dbReference>
<dbReference type="RefSeq" id="WP_271196505.1">
    <property type="nucleotide sequence ID" value="NZ_BSFN01000010.1"/>
</dbReference>
<keyword evidence="2" id="KW-0004">4Fe-4S</keyword>
<dbReference type="AlphaFoldDB" id="A0A9W6NGQ5"/>
<comment type="caution">
    <text evidence="10">The sequence shown here is derived from an EMBL/GenBank/DDBJ whole genome shotgun (WGS) entry which is preliminary data.</text>
</comment>
<evidence type="ECO:0000313" key="10">
    <source>
        <dbReference type="EMBL" id="GLK90313.1"/>
    </source>
</evidence>
<evidence type="ECO:0000313" key="11">
    <source>
        <dbReference type="Proteomes" id="UP001143328"/>
    </source>
</evidence>
<evidence type="ECO:0000259" key="9">
    <source>
        <dbReference type="Pfam" id="PF03460"/>
    </source>
</evidence>
<feature type="domain" description="Nitrite/sulphite reductase 4Fe-4S" evidence="8">
    <location>
        <begin position="454"/>
        <end position="548"/>
    </location>
</feature>
<dbReference type="InterPro" id="IPR045854">
    <property type="entry name" value="NO2/SO3_Rdtase_4Fe4S_sf"/>
</dbReference>
<dbReference type="Gene3D" id="3.90.480.20">
    <property type="match status" value="1"/>
</dbReference>
<evidence type="ECO:0000256" key="1">
    <source>
        <dbReference type="ARBA" id="ARBA00010429"/>
    </source>
</evidence>
<reference evidence="10" key="2">
    <citation type="submission" date="2023-01" db="EMBL/GenBank/DDBJ databases">
        <authorList>
            <person name="Sun Q."/>
            <person name="Evtushenko L."/>
        </authorList>
    </citation>
    <scope>NUCLEOTIDE SEQUENCE</scope>
    <source>
        <strain evidence="10">VKM B-2935</strain>
    </source>
</reference>
<dbReference type="Pfam" id="PF01077">
    <property type="entry name" value="NIR_SIR"/>
    <property type="match status" value="2"/>
</dbReference>
<dbReference type="Gene3D" id="3.30.413.10">
    <property type="entry name" value="Sulfite Reductase Hemoprotein, domain 1"/>
    <property type="match status" value="2"/>
</dbReference>
<evidence type="ECO:0000256" key="6">
    <source>
        <dbReference type="ARBA" id="ARBA00023004"/>
    </source>
</evidence>
<feature type="domain" description="Nitrite/Sulfite reductase ferredoxin-like" evidence="9">
    <location>
        <begin position="345"/>
        <end position="397"/>
    </location>
</feature>
<name>A0A9W6NGQ5_9PSED</name>